<keyword evidence="1" id="KW-0805">Transcription regulation</keyword>
<evidence type="ECO:0000256" key="1">
    <source>
        <dbReference type="ARBA" id="ARBA00023015"/>
    </source>
</evidence>
<dbReference type="PANTHER" id="PTHR30055:SF151">
    <property type="entry name" value="TRANSCRIPTIONAL REGULATORY PROTEIN"/>
    <property type="match status" value="1"/>
</dbReference>
<dbReference type="Gene3D" id="1.10.357.10">
    <property type="entry name" value="Tetracycline Repressor, domain 2"/>
    <property type="match status" value="1"/>
</dbReference>
<dbReference type="GO" id="GO:0000976">
    <property type="term" value="F:transcription cis-regulatory region binding"/>
    <property type="evidence" value="ECO:0007669"/>
    <property type="project" value="TreeGrafter"/>
</dbReference>
<name>A0A5N0V2R8_9PSEU</name>
<sequence>MPRPRSLTHSQIAVAALAVLDRDGLDGLSMRAVAKELGVGTMSLYRYVTDRGQLEGLIVDVVLHSMPLDLSATGSARRRLALLAERFRMAVSEHPAVVPLLLTHRHLSTGSRQWGEVVLEVLTEAGFTGEKRVIAFRAYLSYLMGATQTGYFSPLAGAGTDTLAELPEDEYPVLRNTARSARGITPAEEFGRGLELLLDGLLKNAEKGP</sequence>
<dbReference type="InterPro" id="IPR001647">
    <property type="entry name" value="HTH_TetR"/>
</dbReference>
<evidence type="ECO:0000259" key="5">
    <source>
        <dbReference type="PROSITE" id="PS50977"/>
    </source>
</evidence>
<evidence type="ECO:0000313" key="6">
    <source>
        <dbReference type="EMBL" id="KAA9158931.1"/>
    </source>
</evidence>
<proteinExistence type="predicted"/>
<dbReference type="GO" id="GO:0045892">
    <property type="term" value="P:negative regulation of DNA-templated transcription"/>
    <property type="evidence" value="ECO:0007669"/>
    <property type="project" value="InterPro"/>
</dbReference>
<feature type="domain" description="HTH tetR-type" evidence="5">
    <location>
        <begin position="6"/>
        <end position="66"/>
    </location>
</feature>
<dbReference type="AlphaFoldDB" id="A0A5N0V2R8"/>
<dbReference type="InterPro" id="IPR004111">
    <property type="entry name" value="Repressor_TetR_C"/>
</dbReference>
<evidence type="ECO:0000313" key="7">
    <source>
        <dbReference type="Proteomes" id="UP000319769"/>
    </source>
</evidence>
<dbReference type="PROSITE" id="PS50977">
    <property type="entry name" value="HTH_TETR_2"/>
    <property type="match status" value="1"/>
</dbReference>
<feature type="DNA-binding region" description="H-T-H motif" evidence="4">
    <location>
        <begin position="29"/>
        <end position="48"/>
    </location>
</feature>
<dbReference type="Proteomes" id="UP000319769">
    <property type="component" value="Unassembled WGS sequence"/>
</dbReference>
<dbReference type="OrthoDB" id="329481at2"/>
<reference evidence="6" key="1">
    <citation type="submission" date="2019-09" db="EMBL/GenBank/DDBJ databases">
        <authorList>
            <person name="Teo W.F.A."/>
            <person name="Duangmal K."/>
        </authorList>
    </citation>
    <scope>NUCLEOTIDE SEQUENCE [LARGE SCALE GENOMIC DNA]</scope>
    <source>
        <strain evidence="6">K81G1</strain>
    </source>
</reference>
<dbReference type="RefSeq" id="WP_144758878.1">
    <property type="nucleotide sequence ID" value="NZ_VMNW02000032.1"/>
</dbReference>
<dbReference type="SUPFAM" id="SSF46689">
    <property type="entry name" value="Homeodomain-like"/>
    <property type="match status" value="1"/>
</dbReference>
<keyword evidence="7" id="KW-1185">Reference proteome</keyword>
<dbReference type="Pfam" id="PF00440">
    <property type="entry name" value="TetR_N"/>
    <property type="match status" value="1"/>
</dbReference>
<dbReference type="InterPro" id="IPR009057">
    <property type="entry name" value="Homeodomain-like_sf"/>
</dbReference>
<keyword evidence="3" id="KW-0804">Transcription</keyword>
<dbReference type="EMBL" id="VMNW02000032">
    <property type="protein sequence ID" value="KAA9158931.1"/>
    <property type="molecule type" value="Genomic_DNA"/>
</dbReference>
<keyword evidence="2 4" id="KW-0238">DNA-binding</keyword>
<organism evidence="6 7">
    <name type="scientific">Amycolatopsis acidicola</name>
    <dbReference type="NCBI Taxonomy" id="2596893"/>
    <lineage>
        <taxon>Bacteria</taxon>
        <taxon>Bacillati</taxon>
        <taxon>Actinomycetota</taxon>
        <taxon>Actinomycetes</taxon>
        <taxon>Pseudonocardiales</taxon>
        <taxon>Pseudonocardiaceae</taxon>
        <taxon>Amycolatopsis</taxon>
    </lineage>
</organism>
<evidence type="ECO:0000256" key="4">
    <source>
        <dbReference type="PROSITE-ProRule" id="PRU00335"/>
    </source>
</evidence>
<dbReference type="Pfam" id="PF02909">
    <property type="entry name" value="TetR_C_1"/>
    <property type="match status" value="1"/>
</dbReference>
<accession>A0A5N0V2R8</accession>
<evidence type="ECO:0000256" key="3">
    <source>
        <dbReference type="ARBA" id="ARBA00023163"/>
    </source>
</evidence>
<protein>
    <submittedName>
        <fullName evidence="6">TetR family transcriptional regulator</fullName>
    </submittedName>
</protein>
<gene>
    <name evidence="6" type="ORF">FPZ12_021765</name>
</gene>
<dbReference type="InterPro" id="IPR036271">
    <property type="entry name" value="Tet_transcr_reg_TetR-rel_C_sf"/>
</dbReference>
<dbReference type="InterPro" id="IPR050109">
    <property type="entry name" value="HTH-type_TetR-like_transc_reg"/>
</dbReference>
<comment type="caution">
    <text evidence="6">The sequence shown here is derived from an EMBL/GenBank/DDBJ whole genome shotgun (WGS) entry which is preliminary data.</text>
</comment>
<evidence type="ECO:0000256" key="2">
    <source>
        <dbReference type="ARBA" id="ARBA00023125"/>
    </source>
</evidence>
<dbReference type="GO" id="GO:0003700">
    <property type="term" value="F:DNA-binding transcription factor activity"/>
    <property type="evidence" value="ECO:0007669"/>
    <property type="project" value="TreeGrafter"/>
</dbReference>
<dbReference type="PANTHER" id="PTHR30055">
    <property type="entry name" value="HTH-TYPE TRANSCRIPTIONAL REGULATOR RUTR"/>
    <property type="match status" value="1"/>
</dbReference>
<dbReference type="SUPFAM" id="SSF48498">
    <property type="entry name" value="Tetracyclin repressor-like, C-terminal domain"/>
    <property type="match status" value="1"/>
</dbReference>